<evidence type="ECO:0000313" key="2">
    <source>
        <dbReference type="Proteomes" id="UP000789375"/>
    </source>
</evidence>
<keyword evidence="2" id="KW-1185">Reference proteome</keyword>
<dbReference type="AlphaFoldDB" id="A0A9N9EPX0"/>
<sequence>MQFLLLRGGEHYKLLVSNFKKKNDGGFTDYDDYFKKRPVDADL</sequence>
<evidence type="ECO:0000313" key="1">
    <source>
        <dbReference type="EMBL" id="CAG8680502.1"/>
    </source>
</evidence>
<dbReference type="Proteomes" id="UP000789375">
    <property type="component" value="Unassembled WGS sequence"/>
</dbReference>
<gene>
    <name evidence="1" type="ORF">FMOSSE_LOCUS12862</name>
</gene>
<organism evidence="1 2">
    <name type="scientific">Funneliformis mosseae</name>
    <name type="common">Endomycorrhizal fungus</name>
    <name type="synonym">Glomus mosseae</name>
    <dbReference type="NCBI Taxonomy" id="27381"/>
    <lineage>
        <taxon>Eukaryota</taxon>
        <taxon>Fungi</taxon>
        <taxon>Fungi incertae sedis</taxon>
        <taxon>Mucoromycota</taxon>
        <taxon>Glomeromycotina</taxon>
        <taxon>Glomeromycetes</taxon>
        <taxon>Glomerales</taxon>
        <taxon>Glomeraceae</taxon>
        <taxon>Funneliformis</taxon>
    </lineage>
</organism>
<comment type="caution">
    <text evidence="1">The sequence shown here is derived from an EMBL/GenBank/DDBJ whole genome shotgun (WGS) entry which is preliminary data.</text>
</comment>
<name>A0A9N9EPX0_FUNMO</name>
<feature type="non-terminal residue" evidence="1">
    <location>
        <position position="1"/>
    </location>
</feature>
<dbReference type="EMBL" id="CAJVPP010006662">
    <property type="protein sequence ID" value="CAG8680502.1"/>
    <property type="molecule type" value="Genomic_DNA"/>
</dbReference>
<reference evidence="1" key="1">
    <citation type="submission" date="2021-06" db="EMBL/GenBank/DDBJ databases">
        <authorList>
            <person name="Kallberg Y."/>
            <person name="Tangrot J."/>
            <person name="Rosling A."/>
        </authorList>
    </citation>
    <scope>NUCLEOTIDE SEQUENCE</scope>
    <source>
        <strain evidence="1">87-6 pot B 2015</strain>
    </source>
</reference>
<protein>
    <submittedName>
        <fullName evidence="1">3798_t:CDS:1</fullName>
    </submittedName>
</protein>
<proteinExistence type="predicted"/>
<accession>A0A9N9EPX0</accession>